<dbReference type="Pfam" id="PF08389">
    <property type="entry name" value="Xpo1"/>
    <property type="match status" value="1"/>
</dbReference>
<dbReference type="GO" id="GO:0016363">
    <property type="term" value="C:nuclear matrix"/>
    <property type="evidence" value="ECO:0007669"/>
    <property type="project" value="TreeGrafter"/>
</dbReference>
<evidence type="ECO:0000256" key="6">
    <source>
        <dbReference type="ARBA" id="ARBA00022555"/>
    </source>
</evidence>
<dbReference type="InterPro" id="IPR013598">
    <property type="entry name" value="Exportin-1/Importin-b-like"/>
</dbReference>
<name>A0A177A908_9PEZI</name>
<evidence type="ECO:0000259" key="13">
    <source>
        <dbReference type="Pfam" id="PF19282"/>
    </source>
</evidence>
<feature type="domain" description="Exportin-1/Importin-beta-like" evidence="12">
    <location>
        <begin position="107"/>
        <end position="267"/>
    </location>
</feature>
<dbReference type="AlphaFoldDB" id="A0A177A908"/>
<dbReference type="InterPro" id="IPR045546">
    <property type="entry name" value="Exportin-T_C"/>
</dbReference>
<dbReference type="InterPro" id="IPR040017">
    <property type="entry name" value="XPOT"/>
</dbReference>
<dbReference type="EMBL" id="KV441398">
    <property type="protein sequence ID" value="OAF57912.1"/>
    <property type="molecule type" value="Genomic_DNA"/>
</dbReference>
<evidence type="ECO:0000256" key="1">
    <source>
        <dbReference type="ARBA" id="ARBA00004496"/>
    </source>
</evidence>
<dbReference type="GO" id="GO:0005737">
    <property type="term" value="C:cytoplasm"/>
    <property type="evidence" value="ECO:0007669"/>
    <property type="project" value="UniProtKB-SubCell"/>
</dbReference>
<keyword evidence="4 11" id="KW-0813">Transport</keyword>
<dbReference type="Pfam" id="PF19282">
    <property type="entry name" value="Exportin-T"/>
    <property type="match status" value="1"/>
</dbReference>
<dbReference type="Gene3D" id="1.25.10.10">
    <property type="entry name" value="Leucine-rich Repeat Variant"/>
    <property type="match status" value="1"/>
</dbReference>
<keyword evidence="5 11" id="KW-0963">Cytoplasm</keyword>
<comment type="function">
    <text evidence="10">tRNA nucleus export receptor which facilitates tRNA translocation across the nuclear pore complex. Involved in pre-tRNA splicing, probably by affecting the interaction of pre-tRNA with splicing endonuclease.</text>
</comment>
<keyword evidence="9 11" id="KW-0539">Nucleus</keyword>
<dbReference type="PANTHER" id="PTHR15952">
    <property type="entry name" value="EXPORTIN-T/LOS1"/>
    <property type="match status" value="1"/>
</dbReference>
<dbReference type="GO" id="GO:0071528">
    <property type="term" value="P:tRNA re-export from nucleus"/>
    <property type="evidence" value="ECO:0007669"/>
    <property type="project" value="UniProtKB-UniRule"/>
</dbReference>
<dbReference type="RefSeq" id="XP_024323198.1">
    <property type="nucleotide sequence ID" value="XM_024468831.1"/>
</dbReference>
<comment type="subcellular location">
    <subcellularLocation>
        <location evidence="1 11">Cytoplasm</location>
    </subcellularLocation>
    <subcellularLocation>
        <location evidence="11">Nucleus</location>
    </subcellularLocation>
    <text evidence="11">Shuttles between the nucleus and the cytoplasm.</text>
</comment>
<gene>
    <name evidence="14" type="primary">LOS1</name>
    <name evidence="14" type="ORF">VC83_05207</name>
</gene>
<dbReference type="InterPro" id="IPR011989">
    <property type="entry name" value="ARM-like"/>
</dbReference>
<organism evidence="14">
    <name type="scientific">Pseudogymnoascus destructans</name>
    <dbReference type="NCBI Taxonomy" id="655981"/>
    <lineage>
        <taxon>Eukaryota</taxon>
        <taxon>Fungi</taxon>
        <taxon>Dikarya</taxon>
        <taxon>Ascomycota</taxon>
        <taxon>Pezizomycotina</taxon>
        <taxon>Leotiomycetes</taxon>
        <taxon>Thelebolales</taxon>
        <taxon>Thelebolaceae</taxon>
        <taxon>Pseudogymnoascus</taxon>
    </lineage>
</organism>
<reference evidence="14" key="1">
    <citation type="submission" date="2016-03" db="EMBL/GenBank/DDBJ databases">
        <title>Updated assembly of Pseudogymnoascus destructans, the fungus causing white-nose syndrome of bats.</title>
        <authorList>
            <person name="Palmer J.M."/>
            <person name="Drees K.P."/>
            <person name="Foster J.T."/>
            <person name="Lindner D.L."/>
        </authorList>
    </citation>
    <scope>NUCLEOTIDE SEQUENCE [LARGE SCALE GENOMIC DNA]</scope>
    <source>
        <strain evidence="14">20631-21</strain>
    </source>
</reference>
<evidence type="ECO:0000256" key="5">
    <source>
        <dbReference type="ARBA" id="ARBA00022490"/>
    </source>
</evidence>
<evidence type="ECO:0000256" key="10">
    <source>
        <dbReference type="ARBA" id="ARBA00025147"/>
    </source>
</evidence>
<dbReference type="GeneID" id="36288274"/>
<dbReference type="GO" id="GO:0008033">
    <property type="term" value="P:tRNA processing"/>
    <property type="evidence" value="ECO:0007669"/>
    <property type="project" value="UniProtKB-KW"/>
</dbReference>
<evidence type="ECO:0000256" key="8">
    <source>
        <dbReference type="ARBA" id="ARBA00022884"/>
    </source>
</evidence>
<evidence type="ECO:0000259" key="12">
    <source>
        <dbReference type="Pfam" id="PF08389"/>
    </source>
</evidence>
<dbReference type="OrthoDB" id="26399at2759"/>
<dbReference type="GO" id="GO:0005643">
    <property type="term" value="C:nuclear pore"/>
    <property type="evidence" value="ECO:0007669"/>
    <property type="project" value="TreeGrafter"/>
</dbReference>
<dbReference type="eggNOG" id="KOG2021">
    <property type="taxonomic scope" value="Eukaryota"/>
</dbReference>
<accession>A0A177A908</accession>
<dbReference type="SUPFAM" id="SSF48371">
    <property type="entry name" value="ARM repeat"/>
    <property type="match status" value="1"/>
</dbReference>
<evidence type="ECO:0000256" key="7">
    <source>
        <dbReference type="ARBA" id="ARBA00022694"/>
    </source>
</evidence>
<evidence type="ECO:0000256" key="9">
    <source>
        <dbReference type="ARBA" id="ARBA00023242"/>
    </source>
</evidence>
<dbReference type="GO" id="GO:0031267">
    <property type="term" value="F:small GTPase binding"/>
    <property type="evidence" value="ECO:0007669"/>
    <property type="project" value="InterPro"/>
</dbReference>
<sequence length="1028" mass="114140">MDTQVENAIQIAWDPTSSQALKGQAFEFLNQLRGDVSGWQICLTLFTRTPQASEVVRLVSIEIVNNAVAHQHLDQASLTFLKGSLLEYSRRVYGGSGGQEQADSASLQNKLTQTLTSVFAFSYQRGWESFFSDFLSMTCLPNSTSCDNLVGTALYLRILGSVHDEIADVFFSRAGKDQKRNNDLKDLLRERDIPKIATSWQEILTYWQGKDDTLVEMCLKVIGRWVNWIDISLVVNQNFLTILLQFIGRVTPNNGEDKVRDSAIGCLTETVGKKMKPGDKMDMIEFLNLGDIVSQLVASPALANRFGSDYDVDFAEAVAKLVNGAVFDIVKALEESADGSPTRVKADQQLVIFLPHLLRFFSDEYDEPCSTVIPSLTDLLTLFRRAQPLPAQYSSMLSPILSAIITKMRYDDTASWDDQVTETDGAEFMELRKRLEVLQKIVAAVDQTLYIDVLSNVVGNTFQSIEQRGSGVNWRDIDLALHEMYLFGELAVPNSGLYAKSQPSSIASERLIAMMQKMIESGIASYNHPAIQLQYMEICVRYCSFFENQSAFIPQVLEHFVALVHHNHVRVRTRSWYLFGRFVKHLRAILGNVAETVITSISDLLVIKAEVPKPDDEDDMSSDESDHSAGAVFTSQLYLFEAVGTIASTSTTPVDKKVLYARMVLEPLFANMEQALPAARNGNAQANLQIHHIIMALGTLAHGFSDWTPGISSAGSKAPADEISQEFDRAAEAILVALESLKSPPEIRTAARSAFTRLVGAVGARLLPQLPRWISGLLSTESSKDEMAMFLRVLDQVVFGFKTEIIGVLDSLLSPLLMRIFNSLGEAVSGTDDEIQLGELRREYLTFLQVILNNDLASVLVSETNQGLFDVLLISVETLAKNVNNGTGHLAASRMAFSILAKMAQLWGGPDVATPSHYPETATPAPTPAFPGFDQFLINRFNPVCWEVLRNPDFRPYQDAQAKSVLTEIAGLQQIIYSKTGMLFIEHLQQSFFPSMGFDGSDIIRSMTTSNDRKVFANFLVAYLKQRA</sequence>
<keyword evidence="7" id="KW-0819">tRNA processing</keyword>
<evidence type="ECO:0000256" key="2">
    <source>
        <dbReference type="ARBA" id="ARBA00009466"/>
    </source>
</evidence>
<keyword evidence="6 11" id="KW-0820">tRNA-binding</keyword>
<evidence type="ECO:0000256" key="4">
    <source>
        <dbReference type="ARBA" id="ARBA00022448"/>
    </source>
</evidence>
<evidence type="ECO:0000256" key="11">
    <source>
        <dbReference type="RuleBase" id="RU366037"/>
    </source>
</evidence>
<dbReference type="PANTHER" id="PTHR15952:SF11">
    <property type="entry name" value="EXPORTIN-T"/>
    <property type="match status" value="1"/>
</dbReference>
<dbReference type="GO" id="GO:0000049">
    <property type="term" value="F:tRNA binding"/>
    <property type="evidence" value="ECO:0007669"/>
    <property type="project" value="UniProtKB-UniRule"/>
</dbReference>
<dbReference type="Proteomes" id="UP000077154">
    <property type="component" value="Unassembled WGS sequence"/>
</dbReference>
<protein>
    <recommendedName>
        <fullName evidence="3 11">Exportin-T</fullName>
    </recommendedName>
    <alternativeName>
        <fullName evidence="11">Exportin(tRNA)</fullName>
    </alternativeName>
    <alternativeName>
        <fullName evidence="11">tRNA exportin</fullName>
    </alternativeName>
</protein>
<evidence type="ECO:0000256" key="3">
    <source>
        <dbReference type="ARBA" id="ARBA00018928"/>
    </source>
</evidence>
<proteinExistence type="inferred from homology"/>
<feature type="domain" description="Exportin-T C-terminal" evidence="13">
    <location>
        <begin position="342"/>
        <end position="1026"/>
    </location>
</feature>
<dbReference type="VEuPathDB" id="FungiDB:GMDG_00345"/>
<dbReference type="InterPro" id="IPR016024">
    <property type="entry name" value="ARM-type_fold"/>
</dbReference>
<comment type="similarity">
    <text evidence="2 11">Belongs to the exportin family.</text>
</comment>
<evidence type="ECO:0000313" key="14">
    <source>
        <dbReference type="EMBL" id="OAF57912.1"/>
    </source>
</evidence>
<dbReference type="FunFam" id="1.25.10.10:FF:000355">
    <property type="entry name" value="Exportin-T"/>
    <property type="match status" value="1"/>
</dbReference>
<keyword evidence="8 11" id="KW-0694">RNA-binding</keyword>